<keyword evidence="1" id="KW-0472">Membrane</keyword>
<evidence type="ECO:0000256" key="1">
    <source>
        <dbReference type="SAM" id="Phobius"/>
    </source>
</evidence>
<keyword evidence="3" id="KW-1185">Reference proteome</keyword>
<proteinExistence type="predicted"/>
<dbReference type="Proteomes" id="UP000789739">
    <property type="component" value="Unassembled WGS sequence"/>
</dbReference>
<dbReference type="EMBL" id="CAJVPI010000316">
    <property type="protein sequence ID" value="CAG8518322.1"/>
    <property type="molecule type" value="Genomic_DNA"/>
</dbReference>
<feature type="transmembrane region" description="Helical" evidence="1">
    <location>
        <begin position="66"/>
        <end position="88"/>
    </location>
</feature>
<accession>A0A9N9A607</accession>
<comment type="caution">
    <text evidence="2">The sequence shown here is derived from an EMBL/GenBank/DDBJ whole genome shotgun (WGS) entry which is preliminary data.</text>
</comment>
<gene>
    <name evidence="2" type="ORF">PBRASI_LOCUS3484</name>
</gene>
<keyword evidence="1" id="KW-1133">Transmembrane helix</keyword>
<feature type="transmembrane region" description="Helical" evidence="1">
    <location>
        <begin position="100"/>
        <end position="117"/>
    </location>
</feature>
<sequence length="239" mass="26896">MKSIIIPLVEQDNHGCDCTVSAHRFDAEWCLDLHGYLNREEFAARLREINNYIKNYPLLSTRQKKYLTYAVAGVALFVLFIVLLLRFAATEEPSSPTTTLIIYSFLGLALPIGRKIIDQMAKNRAILFSQALQPVLDQFNRKENPTANWKLVWRVVFTHFSIKIDSNGKGTATPKYAEYAELVIEINDALSDLTAQTVRINLAPTTVSMVSTTAPMIFTTVPRVSNIKTTYPPQMVAVP</sequence>
<keyword evidence="1" id="KW-0812">Transmembrane</keyword>
<name>A0A9N9A607_9GLOM</name>
<evidence type="ECO:0000313" key="2">
    <source>
        <dbReference type="EMBL" id="CAG8518322.1"/>
    </source>
</evidence>
<protein>
    <submittedName>
        <fullName evidence="2">1506_t:CDS:1</fullName>
    </submittedName>
</protein>
<evidence type="ECO:0000313" key="3">
    <source>
        <dbReference type="Proteomes" id="UP000789739"/>
    </source>
</evidence>
<organism evidence="2 3">
    <name type="scientific">Paraglomus brasilianum</name>
    <dbReference type="NCBI Taxonomy" id="144538"/>
    <lineage>
        <taxon>Eukaryota</taxon>
        <taxon>Fungi</taxon>
        <taxon>Fungi incertae sedis</taxon>
        <taxon>Mucoromycota</taxon>
        <taxon>Glomeromycotina</taxon>
        <taxon>Glomeromycetes</taxon>
        <taxon>Paraglomerales</taxon>
        <taxon>Paraglomeraceae</taxon>
        <taxon>Paraglomus</taxon>
    </lineage>
</organism>
<dbReference type="AlphaFoldDB" id="A0A9N9A607"/>
<reference evidence="2" key="1">
    <citation type="submission" date="2021-06" db="EMBL/GenBank/DDBJ databases">
        <authorList>
            <person name="Kallberg Y."/>
            <person name="Tangrot J."/>
            <person name="Rosling A."/>
        </authorList>
    </citation>
    <scope>NUCLEOTIDE SEQUENCE</scope>
    <source>
        <strain evidence="2">BR232B</strain>
    </source>
</reference>
<dbReference type="OrthoDB" id="2364454at2759"/>